<sequence length="67" mass="7836">MATIIIENVPERVARNYGSKIDFSYNLSFEEDFDIDFRELSNSEITSELLKQIEETKKIPKHLLCNV</sequence>
<protein>
    <submittedName>
        <fullName evidence="1">Uncharacterized protein</fullName>
    </submittedName>
</protein>
<reference evidence="1" key="1">
    <citation type="journal article" date="2012" name="Science">
        <title>Fermentation, hydrogen, and sulfur metabolism in multiple uncultivated bacterial phyla.</title>
        <authorList>
            <person name="Wrighton K.C."/>
            <person name="Thomas B.C."/>
            <person name="Sharon I."/>
            <person name="Miller C.S."/>
            <person name="Castelle C.J."/>
            <person name="VerBerkmoes N.C."/>
            <person name="Wilkins M.J."/>
            <person name="Hettich R.L."/>
            <person name="Lipton M.S."/>
            <person name="Williams K.H."/>
            <person name="Long P.E."/>
            <person name="Banfield J.F."/>
        </authorList>
    </citation>
    <scope>NUCLEOTIDE SEQUENCE [LARGE SCALE GENOMIC DNA]</scope>
</reference>
<accession>K1YDS6</accession>
<comment type="caution">
    <text evidence="1">The sequence shown here is derived from an EMBL/GenBank/DDBJ whole genome shotgun (WGS) entry which is preliminary data.</text>
</comment>
<dbReference type="AlphaFoldDB" id="K1YDS6"/>
<organism evidence="1">
    <name type="scientific">uncultured bacterium</name>
    <name type="common">gcode 4</name>
    <dbReference type="NCBI Taxonomy" id="1234023"/>
    <lineage>
        <taxon>Bacteria</taxon>
        <taxon>environmental samples</taxon>
    </lineage>
</organism>
<evidence type="ECO:0000313" key="1">
    <source>
        <dbReference type="EMBL" id="EKD30408.1"/>
    </source>
</evidence>
<name>K1YDS6_9BACT</name>
<dbReference type="EMBL" id="AMFJ01034065">
    <property type="protein sequence ID" value="EKD30408.1"/>
    <property type="molecule type" value="Genomic_DNA"/>
</dbReference>
<gene>
    <name evidence="1" type="ORF">ACD_78C00065G0003</name>
</gene>
<proteinExistence type="predicted"/>